<proteinExistence type="predicted"/>
<organism evidence="2">
    <name type="scientific">Alkalihalophilus sp. As8PL</name>
    <dbReference type="NCBI Taxonomy" id="3237103"/>
    <lineage>
        <taxon>Bacteria</taxon>
        <taxon>Bacillati</taxon>
        <taxon>Bacillota</taxon>
        <taxon>Bacilli</taxon>
        <taxon>Bacillales</taxon>
        <taxon>Bacillaceae</taxon>
        <taxon>Alkalihalophilus</taxon>
    </lineage>
</organism>
<keyword evidence="2" id="KW-0614">Plasmid</keyword>
<protein>
    <submittedName>
        <fullName evidence="2">RNA-binding protein</fullName>
    </submittedName>
</protein>
<accession>A0AB39BMY1</accession>
<sequence length="305" mass="34884">MSISQKEFDQTHEMLSAARRYRTPVKEIVRSVGLYRMPVPQPNGRVEFVEEECVVFHFPGGFTGLCPQREFSEHQYRSLVGFTGTQQEFLVKEIATNVVDEEGQERNYAVVSVKAADSLKRERFWKEIESLEKTEELTSKKYQGVVVGTNPTTQTIFVKVEGETCFMKRSDWDYGRLSPVQDLVERNTPIEVKVIRFNKESNQVHVSRKETMKDPAETLKELEKAQAVVGRVSDVHPEHGIFITLDKGVIIKGTKPKHIEDPILDDIVQVRIQSVDLERLFGRGVIIGYPQGKKKVHDVGAFLYE</sequence>
<dbReference type="RefSeq" id="WP_368502706.1">
    <property type="nucleotide sequence ID" value="NZ_CP162550.1"/>
</dbReference>
<dbReference type="SUPFAM" id="SSF50249">
    <property type="entry name" value="Nucleic acid-binding proteins"/>
    <property type="match status" value="1"/>
</dbReference>
<evidence type="ECO:0000259" key="1">
    <source>
        <dbReference type="SMART" id="SM00316"/>
    </source>
</evidence>
<dbReference type="InterPro" id="IPR012340">
    <property type="entry name" value="NA-bd_OB-fold"/>
</dbReference>
<dbReference type="EMBL" id="CP162550">
    <property type="protein sequence ID" value="XDI35089.1"/>
    <property type="molecule type" value="Genomic_DNA"/>
</dbReference>
<dbReference type="AlphaFoldDB" id="A0AB39BMY1"/>
<gene>
    <name evidence="2" type="ORF">AB3N04_01005</name>
</gene>
<dbReference type="GO" id="GO:0003676">
    <property type="term" value="F:nucleic acid binding"/>
    <property type="evidence" value="ECO:0007669"/>
    <property type="project" value="InterPro"/>
</dbReference>
<evidence type="ECO:0000313" key="2">
    <source>
        <dbReference type="EMBL" id="XDI35089.1"/>
    </source>
</evidence>
<dbReference type="InterPro" id="IPR003029">
    <property type="entry name" value="S1_domain"/>
</dbReference>
<feature type="domain" description="S1 motif" evidence="1">
    <location>
        <begin position="137"/>
        <end position="209"/>
    </location>
</feature>
<geneLocation type="plasmid" evidence="2">
    <name>unnamed</name>
</geneLocation>
<feature type="domain" description="S1 motif" evidence="1">
    <location>
        <begin position="223"/>
        <end position="290"/>
    </location>
</feature>
<name>A0AB39BMY1_9BACI</name>
<dbReference type="Gene3D" id="2.40.50.140">
    <property type="entry name" value="Nucleic acid-binding proteins"/>
    <property type="match status" value="1"/>
</dbReference>
<reference evidence="2" key="1">
    <citation type="submission" date="2024-07" db="EMBL/GenBank/DDBJ databases">
        <title>Identification and characteristics of an arsenic-resistant bacterial isolate, which belongs to a novel species.</title>
        <authorList>
            <person name="Juszczyk A."/>
            <person name="Kowalczyk A."/>
            <person name="Was K."/>
            <person name="Kosowicz W."/>
            <person name="Budzyn A."/>
            <person name="Latowski D."/>
        </authorList>
    </citation>
    <scope>NUCLEOTIDE SEQUENCE</scope>
    <source>
        <strain evidence="2">As8PL</strain>
        <plasmid evidence="2">unnamed</plasmid>
    </source>
</reference>
<dbReference type="SMART" id="SM00316">
    <property type="entry name" value="S1"/>
    <property type="match status" value="2"/>
</dbReference>